<comment type="similarity">
    <text evidence="2">Belongs to the BA14k family.</text>
</comment>
<keyword evidence="7" id="KW-0472">Membrane</keyword>
<keyword evidence="4" id="KW-1003">Cell membrane</keyword>
<keyword evidence="5" id="KW-0430">Lectin</keyword>
<keyword evidence="10" id="KW-1185">Reference proteome</keyword>
<dbReference type="GO" id="GO:0016020">
    <property type="term" value="C:membrane"/>
    <property type="evidence" value="ECO:0007669"/>
    <property type="project" value="UniProtKB-SubCell"/>
</dbReference>
<evidence type="ECO:0000256" key="1">
    <source>
        <dbReference type="ARBA" id="ARBA00004167"/>
    </source>
</evidence>
<evidence type="ECO:0000256" key="2">
    <source>
        <dbReference type="ARBA" id="ARBA00010270"/>
    </source>
</evidence>
<dbReference type="InterPro" id="IPR012413">
    <property type="entry name" value="BA14K"/>
</dbReference>
<feature type="signal peptide" evidence="8">
    <location>
        <begin position="1"/>
        <end position="27"/>
    </location>
</feature>
<keyword evidence="8" id="KW-0732">Signal</keyword>
<dbReference type="GO" id="GO:0030246">
    <property type="term" value="F:carbohydrate binding"/>
    <property type="evidence" value="ECO:0007669"/>
    <property type="project" value="UniProtKB-KW"/>
</dbReference>
<comment type="caution">
    <text evidence="9">The sequence shown here is derived from an EMBL/GenBank/DDBJ whole genome shotgun (WGS) entry which is preliminary data.</text>
</comment>
<evidence type="ECO:0000256" key="3">
    <source>
        <dbReference type="ARBA" id="ARBA00020552"/>
    </source>
</evidence>
<comment type="subcellular location">
    <subcellularLocation>
        <location evidence="1">Membrane</location>
        <topology evidence="1">Single-pass membrane protein</topology>
    </subcellularLocation>
</comment>
<evidence type="ECO:0000256" key="4">
    <source>
        <dbReference type="ARBA" id="ARBA00022475"/>
    </source>
</evidence>
<comment type="function">
    <text evidence="6">Has immunoglobulin-binding and hemagglutination properties, and can bind to mannose. Essential for virulence. May be involved in LPS biosynthesis or polysaccharide transport.</text>
</comment>
<dbReference type="Proteomes" id="UP000435138">
    <property type="component" value="Unassembled WGS sequence"/>
</dbReference>
<feature type="transmembrane region" description="Helical" evidence="7">
    <location>
        <begin position="83"/>
        <end position="102"/>
    </location>
</feature>
<dbReference type="Pfam" id="PF07886">
    <property type="entry name" value="BA14K"/>
    <property type="match status" value="1"/>
</dbReference>
<name>A0A6A8ACJ1_9HYPH</name>
<evidence type="ECO:0000256" key="8">
    <source>
        <dbReference type="SAM" id="SignalP"/>
    </source>
</evidence>
<dbReference type="RefSeq" id="WP_153355096.1">
    <property type="nucleotide sequence ID" value="NZ_JAYKOO010000007.1"/>
</dbReference>
<feature type="chain" id="PRO_5025662476" description="Lectin-like protein BA14k" evidence="8">
    <location>
        <begin position="28"/>
        <end position="176"/>
    </location>
</feature>
<dbReference type="AlphaFoldDB" id="A0A6A8ACJ1"/>
<evidence type="ECO:0000256" key="5">
    <source>
        <dbReference type="ARBA" id="ARBA00022734"/>
    </source>
</evidence>
<dbReference type="EMBL" id="WIXI01000045">
    <property type="protein sequence ID" value="MQY47627.1"/>
    <property type="molecule type" value="Genomic_DNA"/>
</dbReference>
<accession>A0A6A8ACJ1</accession>
<gene>
    <name evidence="9" type="ORF">GAO09_16450</name>
</gene>
<reference evidence="9 10" key="1">
    <citation type="submission" date="2019-11" db="EMBL/GenBank/DDBJ databases">
        <title>Genome analysis of Rhizobacterium cereale a novel genus and species isolated from maize roots in North Spain.</title>
        <authorList>
            <person name="Menendez E."/>
            <person name="Flores-Felix J.D."/>
            <person name="Ramirez-Bahena M.-H."/>
            <person name="Igual J.M."/>
            <person name="Garcia-Fraile P."/>
            <person name="Peix A."/>
            <person name="Velazquez E."/>
        </authorList>
    </citation>
    <scope>NUCLEOTIDE SEQUENCE [LARGE SCALE GENOMIC DNA]</scope>
    <source>
        <strain evidence="9 10">RZME27</strain>
    </source>
</reference>
<keyword evidence="7" id="KW-0812">Transmembrane</keyword>
<keyword evidence="7" id="KW-1133">Transmembrane helix</keyword>
<proteinExistence type="inferred from homology"/>
<evidence type="ECO:0000313" key="9">
    <source>
        <dbReference type="EMBL" id="MQY47627.1"/>
    </source>
</evidence>
<evidence type="ECO:0000313" key="10">
    <source>
        <dbReference type="Proteomes" id="UP000435138"/>
    </source>
</evidence>
<evidence type="ECO:0000256" key="6">
    <source>
        <dbReference type="ARBA" id="ARBA00025321"/>
    </source>
</evidence>
<evidence type="ECO:0000256" key="7">
    <source>
        <dbReference type="SAM" id="Phobius"/>
    </source>
</evidence>
<organism evidence="9 10">
    <name type="scientific">Endobacterium cereale</name>
    <dbReference type="NCBI Taxonomy" id="2663029"/>
    <lineage>
        <taxon>Bacteria</taxon>
        <taxon>Pseudomonadati</taxon>
        <taxon>Pseudomonadota</taxon>
        <taxon>Alphaproteobacteria</taxon>
        <taxon>Hyphomicrobiales</taxon>
        <taxon>Rhizobiaceae</taxon>
        <taxon>Endobacterium</taxon>
    </lineage>
</organism>
<protein>
    <recommendedName>
        <fullName evidence="3">Lectin-like protein BA14k</fullName>
    </recommendedName>
</protein>
<sequence>MTMLMKTVSIVGMATAMLATSIAPSAAMPIAPAASSVQAQPADGGNVVQVQYYRDRGGYRDGWYGGHRGYRDYRPRHRYHDGYWYPLAAFGAGAIIGGALAAPTYDEPRYVEPVPQYYEPAPRYVAPPPRRYAAPAGDINPQHTDWCFARYRSYDAYSNTFQPNYGPRKQCYSPYF</sequence>